<name>A0ACC1HC13_9FUNG</name>
<evidence type="ECO:0000313" key="2">
    <source>
        <dbReference type="Proteomes" id="UP001145114"/>
    </source>
</evidence>
<feature type="non-terminal residue" evidence="1">
    <location>
        <position position="120"/>
    </location>
</feature>
<reference evidence="1" key="1">
    <citation type="submission" date="2022-06" db="EMBL/GenBank/DDBJ databases">
        <title>Phylogenomic reconstructions and comparative analyses of Kickxellomycotina fungi.</title>
        <authorList>
            <person name="Reynolds N.K."/>
            <person name="Stajich J.E."/>
            <person name="Barry K."/>
            <person name="Grigoriev I.V."/>
            <person name="Crous P."/>
            <person name="Smith M.E."/>
        </authorList>
    </citation>
    <scope>NUCLEOTIDE SEQUENCE</scope>
    <source>
        <strain evidence="1">RSA 2271</strain>
    </source>
</reference>
<keyword evidence="2" id="KW-1185">Reference proteome</keyword>
<dbReference type="EMBL" id="JAMZIH010006362">
    <property type="protein sequence ID" value="KAJ1674002.1"/>
    <property type="molecule type" value="Genomic_DNA"/>
</dbReference>
<organism evidence="1 2">
    <name type="scientific">Spiromyces aspiralis</name>
    <dbReference type="NCBI Taxonomy" id="68401"/>
    <lineage>
        <taxon>Eukaryota</taxon>
        <taxon>Fungi</taxon>
        <taxon>Fungi incertae sedis</taxon>
        <taxon>Zoopagomycota</taxon>
        <taxon>Kickxellomycotina</taxon>
        <taxon>Kickxellomycetes</taxon>
        <taxon>Kickxellales</taxon>
        <taxon>Kickxellaceae</taxon>
        <taxon>Spiromyces</taxon>
    </lineage>
</organism>
<comment type="caution">
    <text evidence="1">The sequence shown here is derived from an EMBL/GenBank/DDBJ whole genome shotgun (WGS) entry which is preliminary data.</text>
</comment>
<accession>A0ACC1HC13</accession>
<dbReference type="Proteomes" id="UP001145114">
    <property type="component" value="Unassembled WGS sequence"/>
</dbReference>
<proteinExistence type="predicted"/>
<evidence type="ECO:0000313" key="1">
    <source>
        <dbReference type="EMBL" id="KAJ1674002.1"/>
    </source>
</evidence>
<gene>
    <name evidence="1" type="ORF">EV182_004160</name>
</gene>
<sequence>MAPITVGINGFGRIGRLVFRAAITNPKLDVVAVNDPFMEVDYMAYLLRYDSTHGRFQLEVKVDKDNNCILVDGKRVKLYGERDPANIPWGAHNVQYVVESTGVFTDKQKAEAHLKGGAKK</sequence>
<protein>
    <submittedName>
        <fullName evidence="1">Uncharacterized protein</fullName>
    </submittedName>
</protein>